<evidence type="ECO:0000256" key="3">
    <source>
        <dbReference type="ARBA" id="ARBA00023242"/>
    </source>
</evidence>
<feature type="region of interest" description="Disordered" evidence="4">
    <location>
        <begin position="36"/>
        <end position="103"/>
    </location>
</feature>
<gene>
    <name evidence="5" type="ORF">CB5_LOCUS16983</name>
</gene>
<keyword evidence="3" id="KW-0539">Nucleus</keyword>
<sequence>MPAAKNFRKRTFDPDDSEDEADRRLALEEVKLLQKLRERKPGIPAVPSSSSSSSAAAAAAAAAASDLLRRPSAGSDAASAADSGKEDLVLQDTFAKKPPSPLKYVEQELAKRRGKRIDAGDKEEKDALDELYAVPDHLKVKKRNSEESSTQWTTGIAEVQLPIEYKLKNIEETEAAKKLLQEKRLVGKTKSELSIPSSYSADYLQRGRDYAEKLRREHPELYKDRGPQVNEAGGKSTEAKNPDGAVRRQAATDEFMLERFRKRERHRVMRR</sequence>
<evidence type="ECO:0000256" key="1">
    <source>
        <dbReference type="ARBA" id="ARBA00004123"/>
    </source>
</evidence>
<reference evidence="5" key="1">
    <citation type="submission" date="2020-07" db="EMBL/GenBank/DDBJ databases">
        <authorList>
            <person name="Lin J."/>
        </authorList>
    </citation>
    <scope>NUCLEOTIDE SEQUENCE</scope>
</reference>
<dbReference type="AlphaFoldDB" id="A0A6V7PSD8"/>
<dbReference type="GO" id="GO:0005681">
    <property type="term" value="C:spliceosomal complex"/>
    <property type="evidence" value="ECO:0007669"/>
    <property type="project" value="TreeGrafter"/>
</dbReference>
<comment type="subcellular location">
    <subcellularLocation>
        <location evidence="1">Nucleus</location>
    </subcellularLocation>
</comment>
<evidence type="ECO:0008006" key="6">
    <source>
        <dbReference type="Google" id="ProtNLM"/>
    </source>
</evidence>
<feature type="compositionally biased region" description="Low complexity" evidence="4">
    <location>
        <begin position="72"/>
        <end position="82"/>
    </location>
</feature>
<feature type="region of interest" description="Disordered" evidence="4">
    <location>
        <begin position="1"/>
        <end position="23"/>
    </location>
</feature>
<dbReference type="PANTHER" id="PTHR13486">
    <property type="entry name" value="TELOMERE LENGTH AND SILENCING PROTEIN 1 TLS1 FAMILY MEMBER"/>
    <property type="match status" value="1"/>
</dbReference>
<feature type="compositionally biased region" description="Basic and acidic residues" evidence="4">
    <location>
        <begin position="214"/>
        <end position="226"/>
    </location>
</feature>
<feature type="compositionally biased region" description="Low complexity" evidence="4">
    <location>
        <begin position="48"/>
        <end position="65"/>
    </location>
</feature>
<dbReference type="GO" id="GO:0000398">
    <property type="term" value="P:mRNA splicing, via spliceosome"/>
    <property type="evidence" value="ECO:0007669"/>
    <property type="project" value="TreeGrafter"/>
</dbReference>
<proteinExistence type="inferred from homology"/>
<dbReference type="PANTHER" id="PTHR13486:SF2">
    <property type="entry name" value="SPLICING FACTOR C9ORF78"/>
    <property type="match status" value="1"/>
</dbReference>
<name>A0A6V7PSD8_ANACO</name>
<feature type="region of interest" description="Disordered" evidence="4">
    <location>
        <begin position="214"/>
        <end position="251"/>
    </location>
</feature>
<dbReference type="InterPro" id="IPR010756">
    <property type="entry name" value="Tls1-like"/>
</dbReference>
<evidence type="ECO:0000256" key="2">
    <source>
        <dbReference type="ARBA" id="ARBA00007643"/>
    </source>
</evidence>
<comment type="similarity">
    <text evidence="2">Belongs to the TLS1 family.</text>
</comment>
<evidence type="ECO:0000313" key="5">
    <source>
        <dbReference type="EMBL" id="CAD1833772.1"/>
    </source>
</evidence>
<accession>A0A6V7PSD8</accession>
<organism evidence="5">
    <name type="scientific">Ananas comosus var. bracteatus</name>
    <name type="common">red pineapple</name>
    <dbReference type="NCBI Taxonomy" id="296719"/>
    <lineage>
        <taxon>Eukaryota</taxon>
        <taxon>Viridiplantae</taxon>
        <taxon>Streptophyta</taxon>
        <taxon>Embryophyta</taxon>
        <taxon>Tracheophyta</taxon>
        <taxon>Spermatophyta</taxon>
        <taxon>Magnoliopsida</taxon>
        <taxon>Liliopsida</taxon>
        <taxon>Poales</taxon>
        <taxon>Bromeliaceae</taxon>
        <taxon>Bromelioideae</taxon>
        <taxon>Ananas</taxon>
    </lineage>
</organism>
<dbReference type="Pfam" id="PF07052">
    <property type="entry name" value="Hep_59"/>
    <property type="match status" value="1"/>
</dbReference>
<protein>
    <recommendedName>
        <fullName evidence="6">Protein COP1 SUPPRESSOR 2</fullName>
    </recommendedName>
</protein>
<evidence type="ECO:0000256" key="4">
    <source>
        <dbReference type="SAM" id="MobiDB-lite"/>
    </source>
</evidence>
<dbReference type="EMBL" id="LR862151">
    <property type="protein sequence ID" value="CAD1833772.1"/>
    <property type="molecule type" value="Genomic_DNA"/>
</dbReference>